<evidence type="ECO:0000313" key="1">
    <source>
        <dbReference type="EMBL" id="RQD85291.1"/>
    </source>
</evidence>
<accession>A0A3R7X6Y0</accession>
<sequence length="332" mass="36625">MEAPYKAGTSYGILKNSNGYEEKEVSSYNLKTNKGEIKIELNNANKYSVNLWLNNFKKFEDVTLKWAGIESLAFGSVPTDIEFTRESLSFEKFDVLLAAGGYDSNSTQLVFIKEGHTGEYGHSFEGPFARVVGGKNIISKISKGDKILKIEPVLKWEDQGEVIFTPDLSKTLENGDNLFTFVNVEMSPNSPLGAKHFYTLIKGGDLKVDLTAGAYICDTTLHGEECTYENFEPRTEGAVFVRTVGYGTGKVFISKVNMPATLMHSVVGNVTSGIELVKMASIGHTLTVFANPQQIMLQGKYIHEIKKLLSESEIELEIVGSKDDNSLVVSQD</sequence>
<dbReference type="InterPro" id="IPR016466">
    <property type="entry name" value="Methan_mark_3"/>
</dbReference>
<feature type="non-terminal residue" evidence="1">
    <location>
        <position position="332"/>
    </location>
</feature>
<comment type="caution">
    <text evidence="1">The sequence shown here is derived from an EMBL/GenBank/DDBJ whole genome shotgun (WGS) entry which is preliminary data.</text>
</comment>
<dbReference type="NCBIfam" id="TIGR03268">
    <property type="entry name" value="methan_mark_3"/>
    <property type="match status" value="1"/>
</dbReference>
<reference evidence="1 2" key="1">
    <citation type="submission" date="2018-08" db="EMBL/GenBank/DDBJ databases">
        <title>The metabolism and importance of syntrophic acetate oxidation coupled to methane or sulfide production in haloalkaline environments.</title>
        <authorList>
            <person name="Timmers P.H.A."/>
            <person name="Vavourakis C.D."/>
            <person name="Sorokin D.Y."/>
            <person name="Sinninghe Damste J.S."/>
            <person name="Muyzer G."/>
            <person name="Stams A.J.M."/>
            <person name="Plugge C.M."/>
        </authorList>
    </citation>
    <scope>NUCLEOTIDE SEQUENCE [LARGE SCALE GENOMIC DNA]</scope>
    <source>
        <strain evidence="1">MSAO_Arc3</strain>
    </source>
</reference>
<evidence type="ECO:0000313" key="2">
    <source>
        <dbReference type="Proteomes" id="UP000284763"/>
    </source>
</evidence>
<protein>
    <submittedName>
        <fullName evidence="1">Methanogenesis marker 3 protein</fullName>
    </submittedName>
</protein>
<name>A0A3R7X6Y0_9EURY</name>
<organism evidence="1 2">
    <name type="scientific">Methanosalsum natronophilum</name>
    <dbReference type="NCBI Taxonomy" id="768733"/>
    <lineage>
        <taxon>Archaea</taxon>
        <taxon>Methanobacteriati</taxon>
        <taxon>Methanobacteriota</taxon>
        <taxon>Stenosarchaea group</taxon>
        <taxon>Methanomicrobia</taxon>
        <taxon>Methanosarcinales</taxon>
        <taxon>Methanosarcinaceae</taxon>
        <taxon>Methanosalsum</taxon>
    </lineage>
</organism>
<gene>
    <name evidence="1" type="ORF">D5R95_04960</name>
</gene>
<dbReference type="Proteomes" id="UP000284763">
    <property type="component" value="Unassembled WGS sequence"/>
</dbReference>
<dbReference type="AlphaFoldDB" id="A0A3R7X6Y0"/>
<dbReference type="EMBL" id="QZAB01000314">
    <property type="protein sequence ID" value="RQD85291.1"/>
    <property type="molecule type" value="Genomic_DNA"/>
</dbReference>
<proteinExistence type="predicted"/>